<sequence length="260" mass="29455">MLKIDQRISTKLMLLLAVLILTEIESKSSLFPLLLKKGHSPKFPINIVVGLPITEGSPLRNPFRLTITKSQPVFDVAIDDIYFRKLLPYGALEISYVDTQLSDAIGPQKIVDKYCNHSVDCVMGMAYVFALAPVARMSQFWGNGVPVFTTSAMVDELGDKTNFPLLTRLMGTYRTLAKMVLKIVQQLEWKRFHFFFNDQAVSGNSQGRSECYFSLNAIKNVFNHEKNIVWTVEMFSEQTATRDKFTVLLKKASLLTNSKK</sequence>
<organism evidence="6 7">
    <name type="scientific">Panagrolaimus superbus</name>
    <dbReference type="NCBI Taxonomy" id="310955"/>
    <lineage>
        <taxon>Eukaryota</taxon>
        <taxon>Metazoa</taxon>
        <taxon>Ecdysozoa</taxon>
        <taxon>Nematoda</taxon>
        <taxon>Chromadorea</taxon>
        <taxon>Rhabditida</taxon>
        <taxon>Tylenchina</taxon>
        <taxon>Panagrolaimomorpha</taxon>
        <taxon>Panagrolaimoidea</taxon>
        <taxon>Panagrolaimidae</taxon>
        <taxon>Panagrolaimus</taxon>
    </lineage>
</organism>
<evidence type="ECO:0000259" key="5">
    <source>
        <dbReference type="Pfam" id="PF01094"/>
    </source>
</evidence>
<reference evidence="7" key="1">
    <citation type="submission" date="2022-11" db="UniProtKB">
        <authorList>
            <consortium name="WormBaseParasite"/>
        </authorList>
    </citation>
    <scope>IDENTIFICATION</scope>
</reference>
<dbReference type="GO" id="GO:0038023">
    <property type="term" value="F:signaling receptor activity"/>
    <property type="evidence" value="ECO:0007669"/>
    <property type="project" value="TreeGrafter"/>
</dbReference>
<dbReference type="WBParaSite" id="PSU_v2.g2366.t1">
    <property type="protein sequence ID" value="PSU_v2.g2366.t1"/>
    <property type="gene ID" value="PSU_v2.g2366"/>
</dbReference>
<dbReference type="SUPFAM" id="SSF53822">
    <property type="entry name" value="Periplasmic binding protein-like I"/>
    <property type="match status" value="1"/>
</dbReference>
<evidence type="ECO:0000256" key="3">
    <source>
        <dbReference type="ARBA" id="ARBA00022989"/>
    </source>
</evidence>
<evidence type="ECO:0000313" key="7">
    <source>
        <dbReference type="WBParaSite" id="PSU_v2.g2366.t1"/>
    </source>
</evidence>
<protein>
    <submittedName>
        <fullName evidence="7">Receptor ligand binding region domain-containing protein</fullName>
    </submittedName>
</protein>
<name>A0A914YNC0_9BILA</name>
<dbReference type="GO" id="GO:0017046">
    <property type="term" value="F:peptide hormone binding"/>
    <property type="evidence" value="ECO:0007669"/>
    <property type="project" value="TreeGrafter"/>
</dbReference>
<dbReference type="Proteomes" id="UP000887577">
    <property type="component" value="Unplaced"/>
</dbReference>
<dbReference type="InterPro" id="IPR052612">
    <property type="entry name" value="ANP_Clearance_Receptor"/>
</dbReference>
<accession>A0A914YNC0</accession>
<evidence type="ECO:0000256" key="2">
    <source>
        <dbReference type="ARBA" id="ARBA00022692"/>
    </source>
</evidence>
<dbReference type="InterPro" id="IPR028082">
    <property type="entry name" value="Peripla_BP_I"/>
</dbReference>
<dbReference type="AlphaFoldDB" id="A0A914YNC0"/>
<feature type="domain" description="Receptor ligand binding region" evidence="5">
    <location>
        <begin position="71"/>
        <end position="199"/>
    </location>
</feature>
<comment type="subcellular location">
    <subcellularLocation>
        <location evidence="1">Membrane</location>
    </subcellularLocation>
</comment>
<keyword evidence="3" id="KW-1133">Transmembrane helix</keyword>
<evidence type="ECO:0000256" key="1">
    <source>
        <dbReference type="ARBA" id="ARBA00004370"/>
    </source>
</evidence>
<keyword evidence="6" id="KW-1185">Reference proteome</keyword>
<dbReference type="InterPro" id="IPR001828">
    <property type="entry name" value="ANF_lig-bd_rcpt"/>
</dbReference>
<dbReference type="PANTHER" id="PTHR44755:SF10">
    <property type="entry name" value="RECEPTOR LIGAND BINDING REGION DOMAIN-CONTAINING PROTEIN"/>
    <property type="match status" value="1"/>
</dbReference>
<proteinExistence type="predicted"/>
<dbReference type="PANTHER" id="PTHR44755">
    <property type="entry name" value="NATRIURETIC PEPTIDE RECEPTOR 3-RELATED"/>
    <property type="match status" value="1"/>
</dbReference>
<keyword evidence="2" id="KW-0812">Transmembrane</keyword>
<evidence type="ECO:0000313" key="6">
    <source>
        <dbReference type="Proteomes" id="UP000887577"/>
    </source>
</evidence>
<dbReference type="GO" id="GO:0016020">
    <property type="term" value="C:membrane"/>
    <property type="evidence" value="ECO:0007669"/>
    <property type="project" value="UniProtKB-SubCell"/>
</dbReference>
<dbReference type="Gene3D" id="3.40.50.2300">
    <property type="match status" value="1"/>
</dbReference>
<dbReference type="GO" id="GO:0007165">
    <property type="term" value="P:signal transduction"/>
    <property type="evidence" value="ECO:0007669"/>
    <property type="project" value="TreeGrafter"/>
</dbReference>
<dbReference type="Pfam" id="PF01094">
    <property type="entry name" value="ANF_receptor"/>
    <property type="match status" value="1"/>
</dbReference>
<evidence type="ECO:0000256" key="4">
    <source>
        <dbReference type="ARBA" id="ARBA00023136"/>
    </source>
</evidence>
<keyword evidence="4" id="KW-0472">Membrane</keyword>